<dbReference type="AlphaFoldDB" id="A0A395LKU6"/>
<feature type="signal peptide" evidence="1">
    <location>
        <begin position="1"/>
        <end position="24"/>
    </location>
</feature>
<protein>
    <recommendedName>
        <fullName evidence="4">CBM-cenC domain-containing protein</fullName>
    </recommendedName>
</protein>
<dbReference type="InterPro" id="IPR008979">
    <property type="entry name" value="Galactose-bd-like_sf"/>
</dbReference>
<dbReference type="EMBL" id="QRBB01000001">
    <property type="protein sequence ID" value="RDS77345.1"/>
    <property type="molecule type" value="Genomic_DNA"/>
</dbReference>
<accession>A0A395LKU6</accession>
<dbReference type="OrthoDB" id="7561968at2"/>
<keyword evidence="3" id="KW-1185">Reference proteome</keyword>
<proteinExistence type="predicted"/>
<dbReference type="Gene3D" id="2.60.120.260">
    <property type="entry name" value="Galactose-binding domain-like"/>
    <property type="match status" value="2"/>
</dbReference>
<dbReference type="RefSeq" id="WP_115491564.1">
    <property type="nucleotide sequence ID" value="NZ_JACHWW010000001.1"/>
</dbReference>
<comment type="caution">
    <text evidence="2">The sequence shown here is derived from an EMBL/GenBank/DDBJ whole genome shotgun (WGS) entry which is preliminary data.</text>
</comment>
<dbReference type="SUPFAM" id="SSF49785">
    <property type="entry name" value="Galactose-binding domain-like"/>
    <property type="match status" value="2"/>
</dbReference>
<evidence type="ECO:0008006" key="4">
    <source>
        <dbReference type="Google" id="ProtNLM"/>
    </source>
</evidence>
<keyword evidence="1" id="KW-0732">Signal</keyword>
<reference evidence="2 3" key="1">
    <citation type="submission" date="2018-07" db="EMBL/GenBank/DDBJ databases">
        <title>Erythrobacter nanhaiensis sp. nov., a novel member of the genus Erythrobacter isolated from the South China Sea.</title>
        <authorList>
            <person name="Chen X."/>
            <person name="Liu J."/>
        </authorList>
    </citation>
    <scope>NUCLEOTIDE SEQUENCE [LARGE SCALE GENOMIC DNA]</scope>
    <source>
        <strain evidence="2 3">S-5</strain>
    </source>
</reference>
<evidence type="ECO:0000313" key="3">
    <source>
        <dbReference type="Proteomes" id="UP000254101"/>
    </source>
</evidence>
<evidence type="ECO:0000256" key="1">
    <source>
        <dbReference type="SAM" id="SignalP"/>
    </source>
</evidence>
<evidence type="ECO:0000313" key="2">
    <source>
        <dbReference type="EMBL" id="RDS77345.1"/>
    </source>
</evidence>
<dbReference type="Proteomes" id="UP000254101">
    <property type="component" value="Unassembled WGS sequence"/>
</dbReference>
<sequence length="373" mass="39553">MLGRTITIALSTSALLLAAPQVLAQGLPPELEAFSEQLPGSLINDPRDLVWQTEGAALDVEGVQDETIPGGGAARRYEVSSKGPDLWSSQTYVPLLEGIARGDTVTIGFHARTVSADTADGKGVIAVRVQENGPPYGGFADDTISVGSDWEWYEVSGTANAAYASDEARVVFQLGGAKQTVEIGQTIVVTGASSILGAPKPDQPEPVETEEPLIPDPLTDAGTLLNRPDLRNWTRGATVGTIEDREDSSIWLGKATRYSLDAPGENDWDLVAGIPIQEPIAEGDKLLIAIAAKTVSAQTADGKGLVAMRIQDRTPPYDGFAQNLFTVGENWQLIRINTTAPRDLPAGSAELALHFAAEAQAIDIGPVYIFRAE</sequence>
<organism evidence="2 3">
    <name type="scientific">Alteriqipengyuania lutimaris</name>
    <dbReference type="NCBI Taxonomy" id="1538146"/>
    <lineage>
        <taxon>Bacteria</taxon>
        <taxon>Pseudomonadati</taxon>
        <taxon>Pseudomonadota</taxon>
        <taxon>Alphaproteobacteria</taxon>
        <taxon>Sphingomonadales</taxon>
        <taxon>Erythrobacteraceae</taxon>
        <taxon>Alteriqipengyuania</taxon>
    </lineage>
</organism>
<gene>
    <name evidence="2" type="ORF">DL238_06765</name>
</gene>
<feature type="chain" id="PRO_5017338023" description="CBM-cenC domain-containing protein" evidence="1">
    <location>
        <begin position="25"/>
        <end position="373"/>
    </location>
</feature>
<name>A0A395LKU6_9SPHN</name>